<comment type="subcellular location">
    <subcellularLocation>
        <location evidence="1">Secreted</location>
        <location evidence="1">Cell wall</location>
    </subcellularLocation>
</comment>
<dbReference type="InterPro" id="IPR000494">
    <property type="entry name" value="Rcpt_L-dom"/>
</dbReference>
<dbReference type="KEGG" id="sre:PTSG_01379"/>
<feature type="signal peptide" evidence="7">
    <location>
        <begin position="1"/>
        <end position="24"/>
    </location>
</feature>
<proteinExistence type="predicted"/>
<dbReference type="InterPro" id="IPR036941">
    <property type="entry name" value="Rcpt_L-dom_sf"/>
</dbReference>
<feature type="transmembrane region" description="Helical" evidence="6">
    <location>
        <begin position="247"/>
        <end position="270"/>
    </location>
</feature>
<feature type="domain" description="Receptor L-domain" evidence="8">
    <location>
        <begin position="72"/>
        <end position="191"/>
    </location>
</feature>
<keyword evidence="6" id="KW-1133">Transmembrane helix</keyword>
<keyword evidence="5" id="KW-0325">Glycoprotein</keyword>
<evidence type="ECO:0000256" key="7">
    <source>
        <dbReference type="SAM" id="SignalP"/>
    </source>
</evidence>
<accession>F2U063</accession>
<dbReference type="RefSeq" id="XP_004997352.1">
    <property type="nucleotide sequence ID" value="XM_004997295.1"/>
</dbReference>
<keyword evidence="4 7" id="KW-0732">Signal</keyword>
<dbReference type="InterPro" id="IPR051648">
    <property type="entry name" value="CWI-Assembly_Regulator"/>
</dbReference>
<evidence type="ECO:0000256" key="6">
    <source>
        <dbReference type="SAM" id="Phobius"/>
    </source>
</evidence>
<dbReference type="Pfam" id="PF01030">
    <property type="entry name" value="Recep_L_domain"/>
    <property type="match status" value="1"/>
</dbReference>
<evidence type="ECO:0000256" key="5">
    <source>
        <dbReference type="ARBA" id="ARBA00023180"/>
    </source>
</evidence>
<dbReference type="PANTHER" id="PTHR31018">
    <property type="entry name" value="SPORULATION-SPECIFIC PROTEIN-RELATED"/>
    <property type="match status" value="1"/>
</dbReference>
<dbReference type="SUPFAM" id="SSF52058">
    <property type="entry name" value="L domain-like"/>
    <property type="match status" value="1"/>
</dbReference>
<evidence type="ECO:0000256" key="3">
    <source>
        <dbReference type="ARBA" id="ARBA00022525"/>
    </source>
</evidence>
<protein>
    <recommendedName>
        <fullName evidence="8">Receptor L-domain domain-containing protein</fullName>
    </recommendedName>
</protein>
<dbReference type="PANTHER" id="PTHR31018:SF3">
    <property type="entry name" value="RECEPTOR PROTEIN-TYROSINE KINASE"/>
    <property type="match status" value="1"/>
</dbReference>
<feature type="chain" id="PRO_5003288262" description="Receptor L-domain domain-containing protein" evidence="7">
    <location>
        <begin position="25"/>
        <end position="341"/>
    </location>
</feature>
<dbReference type="Gene3D" id="3.80.20.20">
    <property type="entry name" value="Receptor L-domain"/>
    <property type="match status" value="1"/>
</dbReference>
<evidence type="ECO:0000313" key="10">
    <source>
        <dbReference type="Proteomes" id="UP000007799"/>
    </source>
</evidence>
<gene>
    <name evidence="9" type="ORF">PTSG_01379</name>
</gene>
<evidence type="ECO:0000256" key="4">
    <source>
        <dbReference type="ARBA" id="ARBA00022729"/>
    </source>
</evidence>
<evidence type="ECO:0000256" key="1">
    <source>
        <dbReference type="ARBA" id="ARBA00004191"/>
    </source>
</evidence>
<dbReference type="InParanoid" id="F2U063"/>
<dbReference type="eggNOG" id="KOG1025">
    <property type="taxonomic scope" value="Eukaryota"/>
</dbReference>
<dbReference type="STRING" id="946362.F2U063"/>
<evidence type="ECO:0000259" key="8">
    <source>
        <dbReference type="Pfam" id="PF01030"/>
    </source>
</evidence>
<dbReference type="Proteomes" id="UP000007799">
    <property type="component" value="Unassembled WGS sequence"/>
</dbReference>
<keyword evidence="2" id="KW-0134">Cell wall</keyword>
<evidence type="ECO:0000313" key="9">
    <source>
        <dbReference type="EMBL" id="EGD80791.1"/>
    </source>
</evidence>
<dbReference type="GeneID" id="16077949"/>
<evidence type="ECO:0000256" key="2">
    <source>
        <dbReference type="ARBA" id="ARBA00022512"/>
    </source>
</evidence>
<sequence length="341" mass="36673">MMMMATTRCLCLLVVVVVVAVVLGGGGGGGLVWAKPGGVCTPSTGREPAPPRAEDGIFFVQTAEDIDNLVADCTTLDGSLEVVCSDSSISSLEVFHTVTEVTGYVRIEGCHNLTDLNGLRNLNKIDGSTLYDIPNQQQGFALLIRNNDALMSLHGLNNLRQVSGPGSLGLGRVGVLLNEDLCYADAVDWSRVVGHDLVYRVLDTTASSPTTCASAACHSACSCGSCFGPEKEDCQNRCTAKSSRNTYIVIAVVVFCLVFGVAVWALWMCVTNRCGCRLRFKSNTYQLGVLKDSGRRMSQLSSKRGSVSTMQRDPIAGQAARMRHLQQSMRRNSRRVAPLPE</sequence>
<keyword evidence="6" id="KW-0472">Membrane</keyword>
<reference evidence="9" key="1">
    <citation type="submission" date="2009-08" db="EMBL/GenBank/DDBJ databases">
        <title>Annotation of Salpingoeca rosetta.</title>
        <authorList>
            <consortium name="The Broad Institute Genome Sequencing Platform"/>
            <person name="Russ C."/>
            <person name="Cuomo C."/>
            <person name="Burger G."/>
            <person name="Gray M.W."/>
            <person name="Holland P.W.H."/>
            <person name="King N."/>
            <person name="Lang F.B.F."/>
            <person name="Roger A.J."/>
            <person name="Ruiz-Trillo I."/>
            <person name="Young S.K."/>
            <person name="Zeng Q."/>
            <person name="Gargeya S."/>
            <person name="Alvarado L."/>
            <person name="Berlin A."/>
            <person name="Chapman S.B."/>
            <person name="Chen Z."/>
            <person name="Freedman E."/>
            <person name="Gellesch M."/>
            <person name="Goldberg J."/>
            <person name="Griggs A."/>
            <person name="Gujja S."/>
            <person name="Heilman E."/>
            <person name="Heiman D."/>
            <person name="Howarth C."/>
            <person name="Mehta T."/>
            <person name="Neiman D."/>
            <person name="Pearson M."/>
            <person name="Roberts A."/>
            <person name="Saif S."/>
            <person name="Shea T."/>
            <person name="Shenoy N."/>
            <person name="Sisk P."/>
            <person name="Stolte C."/>
            <person name="Sykes S."/>
            <person name="White J."/>
            <person name="Yandava C."/>
            <person name="Haas B."/>
            <person name="Nusbaum C."/>
            <person name="Birren B."/>
        </authorList>
    </citation>
    <scope>NUCLEOTIDE SEQUENCE [LARGE SCALE GENOMIC DNA]</scope>
    <source>
        <strain evidence="9">ATCC 50818</strain>
    </source>
</reference>
<keyword evidence="6" id="KW-0812">Transmembrane</keyword>
<organism evidence="10">
    <name type="scientific">Salpingoeca rosetta (strain ATCC 50818 / BSB-021)</name>
    <dbReference type="NCBI Taxonomy" id="946362"/>
    <lineage>
        <taxon>Eukaryota</taxon>
        <taxon>Choanoflagellata</taxon>
        <taxon>Craspedida</taxon>
        <taxon>Salpingoecidae</taxon>
        <taxon>Salpingoeca</taxon>
    </lineage>
</organism>
<name>F2U063_SALR5</name>
<keyword evidence="3" id="KW-0964">Secreted</keyword>
<dbReference type="AlphaFoldDB" id="F2U063"/>
<keyword evidence="10" id="KW-1185">Reference proteome</keyword>
<dbReference type="EMBL" id="GL832958">
    <property type="protein sequence ID" value="EGD80791.1"/>
    <property type="molecule type" value="Genomic_DNA"/>
</dbReference>